<evidence type="ECO:0000313" key="2">
    <source>
        <dbReference type="EMBL" id="HCB75590.1"/>
    </source>
</evidence>
<name>A0A3D0WAA6_9SPHN</name>
<proteinExistence type="predicted"/>
<comment type="caution">
    <text evidence="2">The sequence shown here is derived from an EMBL/GenBank/DDBJ whole genome shotgun (WGS) entry which is preliminary data.</text>
</comment>
<evidence type="ECO:0000313" key="3">
    <source>
        <dbReference type="Proteomes" id="UP000262699"/>
    </source>
</evidence>
<dbReference type="EMBL" id="DOYJ01000152">
    <property type="protein sequence ID" value="HCB75590.1"/>
    <property type="molecule type" value="Genomic_DNA"/>
</dbReference>
<dbReference type="AlphaFoldDB" id="A0A3D0WAA6"/>
<gene>
    <name evidence="2" type="ORF">DEP91_05370</name>
</gene>
<organism evidence="2 3">
    <name type="scientific">Sphingomonas bacterium</name>
    <dbReference type="NCBI Taxonomy" id="1895847"/>
    <lineage>
        <taxon>Bacteria</taxon>
        <taxon>Pseudomonadati</taxon>
        <taxon>Pseudomonadota</taxon>
        <taxon>Alphaproteobacteria</taxon>
        <taxon>Sphingomonadales</taxon>
        <taxon>Sphingomonadaceae</taxon>
        <taxon>Sphingomonas</taxon>
    </lineage>
</organism>
<sequence length="220" mass="23318">MLMLWSVMIALSAMATGSAAQEETASQAMAERYQAEFADCVVRRKNYAAPVATFLRAIPDTPGWGEAGFKAADLSCLNAAARRTESKITMKMQPSSFRDALYPALYRQQFARAPQTARIGALPPINIASEFDGAIASLPAEYRPRRALGDCVARANPSEAHTMLLAGPGSKAETAAVEALKPSIAGCLPAGTSIRMNRPALRAHLGEAMYKLSRAASGAG</sequence>
<accession>A0A3D0WAA6</accession>
<feature type="chain" id="PRO_5017761911" evidence="1">
    <location>
        <begin position="21"/>
        <end position="220"/>
    </location>
</feature>
<evidence type="ECO:0000256" key="1">
    <source>
        <dbReference type="SAM" id="SignalP"/>
    </source>
</evidence>
<dbReference type="Proteomes" id="UP000262699">
    <property type="component" value="Unassembled WGS sequence"/>
</dbReference>
<feature type="signal peptide" evidence="1">
    <location>
        <begin position="1"/>
        <end position="20"/>
    </location>
</feature>
<reference evidence="2 3" key="1">
    <citation type="journal article" date="2018" name="Nat. Biotechnol.">
        <title>A standardized bacterial taxonomy based on genome phylogeny substantially revises the tree of life.</title>
        <authorList>
            <person name="Parks D.H."/>
            <person name="Chuvochina M."/>
            <person name="Waite D.W."/>
            <person name="Rinke C."/>
            <person name="Skarshewski A."/>
            <person name="Chaumeil P.A."/>
            <person name="Hugenholtz P."/>
        </authorList>
    </citation>
    <scope>NUCLEOTIDE SEQUENCE [LARGE SCALE GENOMIC DNA]</scope>
    <source>
        <strain evidence="2">UBA9015</strain>
    </source>
</reference>
<keyword evidence="1" id="KW-0732">Signal</keyword>
<protein>
    <submittedName>
        <fullName evidence="2">Uncharacterized protein</fullName>
    </submittedName>
</protein>